<dbReference type="OrthoDB" id="6486656at2759"/>
<proteinExistence type="predicted"/>
<gene>
    <name evidence="1" type="ORF">CERSUDRAFT_99095</name>
</gene>
<organism evidence="1 2">
    <name type="scientific">Ceriporiopsis subvermispora (strain B)</name>
    <name type="common">White-rot fungus</name>
    <name type="synonym">Gelatoporia subvermispora</name>
    <dbReference type="NCBI Taxonomy" id="914234"/>
    <lineage>
        <taxon>Eukaryota</taxon>
        <taxon>Fungi</taxon>
        <taxon>Dikarya</taxon>
        <taxon>Basidiomycota</taxon>
        <taxon>Agaricomycotina</taxon>
        <taxon>Agaricomycetes</taxon>
        <taxon>Polyporales</taxon>
        <taxon>Gelatoporiaceae</taxon>
        <taxon>Gelatoporia</taxon>
    </lineage>
</organism>
<dbReference type="InterPro" id="IPR008949">
    <property type="entry name" value="Isoprenoid_synthase_dom_sf"/>
</dbReference>
<protein>
    <submittedName>
        <fullName evidence="1">Uncharacterized protein</fullName>
    </submittedName>
</protein>
<reference evidence="1 2" key="1">
    <citation type="journal article" date="2012" name="Proc. Natl. Acad. Sci. U.S.A.">
        <title>Comparative genomics of Ceriporiopsis subvermispora and Phanerochaete chrysosporium provide insight into selective ligninolysis.</title>
        <authorList>
            <person name="Fernandez-Fueyo E."/>
            <person name="Ruiz-Duenas F.J."/>
            <person name="Ferreira P."/>
            <person name="Floudas D."/>
            <person name="Hibbett D.S."/>
            <person name="Canessa P."/>
            <person name="Larrondo L.F."/>
            <person name="James T.Y."/>
            <person name="Seelenfreund D."/>
            <person name="Lobos S."/>
            <person name="Polanco R."/>
            <person name="Tello M."/>
            <person name="Honda Y."/>
            <person name="Watanabe T."/>
            <person name="Watanabe T."/>
            <person name="Ryu J.S."/>
            <person name="Kubicek C.P."/>
            <person name="Schmoll M."/>
            <person name="Gaskell J."/>
            <person name="Hammel K.E."/>
            <person name="St John F.J."/>
            <person name="Vanden Wymelenberg A."/>
            <person name="Sabat G."/>
            <person name="Splinter BonDurant S."/>
            <person name="Syed K."/>
            <person name="Yadav J.S."/>
            <person name="Doddapaneni H."/>
            <person name="Subramanian V."/>
            <person name="Lavin J.L."/>
            <person name="Oguiza J.A."/>
            <person name="Perez G."/>
            <person name="Pisabarro A.G."/>
            <person name="Ramirez L."/>
            <person name="Santoyo F."/>
            <person name="Master E."/>
            <person name="Coutinho P.M."/>
            <person name="Henrissat B."/>
            <person name="Lombard V."/>
            <person name="Magnuson J.K."/>
            <person name="Kuees U."/>
            <person name="Hori C."/>
            <person name="Igarashi K."/>
            <person name="Samejima M."/>
            <person name="Held B.W."/>
            <person name="Barry K.W."/>
            <person name="LaButti K.M."/>
            <person name="Lapidus A."/>
            <person name="Lindquist E.A."/>
            <person name="Lucas S.M."/>
            <person name="Riley R."/>
            <person name="Salamov A.A."/>
            <person name="Hoffmeister D."/>
            <person name="Schwenk D."/>
            <person name="Hadar Y."/>
            <person name="Yarden O."/>
            <person name="de Vries R.P."/>
            <person name="Wiebenga A."/>
            <person name="Stenlid J."/>
            <person name="Eastwood D."/>
            <person name="Grigoriev I.V."/>
            <person name="Berka R.M."/>
            <person name="Blanchette R.A."/>
            <person name="Kersten P."/>
            <person name="Martinez A.T."/>
            <person name="Vicuna R."/>
            <person name="Cullen D."/>
        </authorList>
    </citation>
    <scope>NUCLEOTIDE SEQUENCE [LARGE SCALE GENOMIC DNA]</scope>
    <source>
        <strain evidence="1 2">B</strain>
    </source>
</reference>
<sequence length="227" mass="25942">MSVGMLKRSPYHFCLQDLTSITAPVFEFKLNPNQDLAWAKTSVWFDSHNVYYGEKKTGFFSHRFDAFAGMGFPDADTDHVDNCVAFFLWAFSDLCSFNAGGDFQNLVFHIMLERDCGLQTAVDILTGMLAQRVIDYAELKKQLPSFGPSVDSELARYLKALEQYVQGTVVWYYMSPRYFRGQDVSNRKNLVVPVFERTAPDAEPDHFEVQETDQHVYVRPPVPAYAS</sequence>
<dbReference type="Gene3D" id="1.10.600.10">
    <property type="entry name" value="Farnesyl Diphosphate Synthase"/>
    <property type="match status" value="2"/>
</dbReference>
<keyword evidence="2" id="KW-1185">Reference proteome</keyword>
<dbReference type="SUPFAM" id="SSF48576">
    <property type="entry name" value="Terpenoid synthases"/>
    <property type="match status" value="1"/>
</dbReference>
<evidence type="ECO:0000313" key="1">
    <source>
        <dbReference type="EMBL" id="EMD32718.1"/>
    </source>
</evidence>
<dbReference type="EMBL" id="KB445809">
    <property type="protein sequence ID" value="EMD32718.1"/>
    <property type="molecule type" value="Genomic_DNA"/>
</dbReference>
<dbReference type="AlphaFoldDB" id="M2Q7A2"/>
<dbReference type="HOGENOM" id="CLU_1219570_0_0_1"/>
<dbReference type="Proteomes" id="UP000016930">
    <property type="component" value="Unassembled WGS sequence"/>
</dbReference>
<name>M2Q7A2_CERS8</name>
<accession>M2Q7A2</accession>
<evidence type="ECO:0000313" key="2">
    <source>
        <dbReference type="Proteomes" id="UP000016930"/>
    </source>
</evidence>